<evidence type="ECO:0000313" key="2">
    <source>
        <dbReference type="EMBL" id="KAK5989348.1"/>
    </source>
</evidence>
<proteinExistence type="predicted"/>
<dbReference type="PANTHER" id="PTHR48079:SF6">
    <property type="entry name" value="NAD(P)-BINDING DOMAIN-CONTAINING PROTEIN-RELATED"/>
    <property type="match status" value="1"/>
</dbReference>
<organism evidence="2 3">
    <name type="scientific">Cladobotryum mycophilum</name>
    <dbReference type="NCBI Taxonomy" id="491253"/>
    <lineage>
        <taxon>Eukaryota</taxon>
        <taxon>Fungi</taxon>
        <taxon>Dikarya</taxon>
        <taxon>Ascomycota</taxon>
        <taxon>Pezizomycotina</taxon>
        <taxon>Sordariomycetes</taxon>
        <taxon>Hypocreomycetidae</taxon>
        <taxon>Hypocreales</taxon>
        <taxon>Hypocreaceae</taxon>
        <taxon>Cladobotryum</taxon>
    </lineage>
</organism>
<feature type="domain" description="NAD-dependent epimerase/dehydratase" evidence="1">
    <location>
        <begin position="7"/>
        <end position="242"/>
    </location>
</feature>
<dbReference type="EMBL" id="JAVFKD010000015">
    <property type="protein sequence ID" value="KAK5989348.1"/>
    <property type="molecule type" value="Genomic_DNA"/>
</dbReference>
<protein>
    <submittedName>
        <fullName evidence="2">Oxidase ucsJ-like protein</fullName>
    </submittedName>
</protein>
<dbReference type="InterPro" id="IPR051783">
    <property type="entry name" value="NAD(P)-dependent_oxidoreduct"/>
</dbReference>
<dbReference type="SUPFAM" id="SSF51735">
    <property type="entry name" value="NAD(P)-binding Rossmann-fold domains"/>
    <property type="match status" value="1"/>
</dbReference>
<dbReference type="PANTHER" id="PTHR48079">
    <property type="entry name" value="PROTEIN YEEZ"/>
    <property type="match status" value="1"/>
</dbReference>
<sequence length="350" mass="37871">MAPSKLLLTGATGYIGGTVLTRFVSSVFPSIKNLSYTVLVRQPEQAEYYKSQGITPILFENLDQLDLLKKAASEHDIVVNTASAFRPLAARALIEGLAERKKATGGPVYFIHTSGTSSIGNRPVSKAYTAEADHEFSDKDQDIYAYELMREEKGPYGQRTGDVAVVQAGEEHKIPTYILMSPTIYGTGSGAYNKRSIQIPALVKFALSKGYAEYIGDGAGVWDHAHVDDTAALYEIILNRLLAGEALPSGRKGIYFVGTGRASWKQVSDGIAKAGHELGVLREATARSADLEELAGGRNAMTFELGFASRSVTKADLARGLGWKPERTEEDWERGFAEEVRAAVEAAKSA</sequence>
<accession>A0ABR0SB17</accession>
<dbReference type="Gene3D" id="3.40.50.720">
    <property type="entry name" value="NAD(P)-binding Rossmann-like Domain"/>
    <property type="match status" value="1"/>
</dbReference>
<evidence type="ECO:0000259" key="1">
    <source>
        <dbReference type="Pfam" id="PF01370"/>
    </source>
</evidence>
<dbReference type="Proteomes" id="UP001338125">
    <property type="component" value="Unassembled WGS sequence"/>
</dbReference>
<name>A0ABR0SB17_9HYPO</name>
<reference evidence="2 3" key="1">
    <citation type="submission" date="2024-01" db="EMBL/GenBank/DDBJ databases">
        <title>Complete genome of Cladobotryum mycophilum ATHUM6906.</title>
        <authorList>
            <person name="Christinaki A.C."/>
            <person name="Myridakis A.I."/>
            <person name="Kouvelis V.N."/>
        </authorList>
    </citation>
    <scope>NUCLEOTIDE SEQUENCE [LARGE SCALE GENOMIC DNA]</scope>
    <source>
        <strain evidence="2 3">ATHUM6906</strain>
    </source>
</reference>
<keyword evidence="3" id="KW-1185">Reference proteome</keyword>
<comment type="caution">
    <text evidence="2">The sequence shown here is derived from an EMBL/GenBank/DDBJ whole genome shotgun (WGS) entry which is preliminary data.</text>
</comment>
<gene>
    <name evidence="2" type="ORF">PT974_10866</name>
</gene>
<dbReference type="Pfam" id="PF01370">
    <property type="entry name" value="Epimerase"/>
    <property type="match status" value="1"/>
</dbReference>
<dbReference type="InterPro" id="IPR036291">
    <property type="entry name" value="NAD(P)-bd_dom_sf"/>
</dbReference>
<dbReference type="InterPro" id="IPR001509">
    <property type="entry name" value="Epimerase_deHydtase"/>
</dbReference>
<evidence type="ECO:0000313" key="3">
    <source>
        <dbReference type="Proteomes" id="UP001338125"/>
    </source>
</evidence>